<dbReference type="AlphaFoldDB" id="A0A2P4PLG9"/>
<feature type="compositionally biased region" description="Acidic residues" evidence="1">
    <location>
        <begin position="153"/>
        <end position="163"/>
    </location>
</feature>
<reference evidence="2 3" key="1">
    <citation type="journal article" date="2013" name="Proc. Natl. Acad. Sci. U.S.A.">
        <title>Genome of an arbuscular mycorrhizal fungus provides insight into the oldest plant symbiosis.</title>
        <authorList>
            <person name="Tisserant E."/>
            <person name="Malbreil M."/>
            <person name="Kuo A."/>
            <person name="Kohler A."/>
            <person name="Symeonidi A."/>
            <person name="Balestrini R."/>
            <person name="Charron P."/>
            <person name="Duensing N."/>
            <person name="Frei Dit Frey N."/>
            <person name="Gianinazzi-Pearson V."/>
            <person name="Gilbert L.B."/>
            <person name="Handa Y."/>
            <person name="Herr J.R."/>
            <person name="Hijri M."/>
            <person name="Koul R."/>
            <person name="Kawaguchi M."/>
            <person name="Krajinski F."/>
            <person name="Lammers P.J."/>
            <person name="Masclaux F.G."/>
            <person name="Murat C."/>
            <person name="Morin E."/>
            <person name="Ndikumana S."/>
            <person name="Pagni M."/>
            <person name="Petitpierre D."/>
            <person name="Requena N."/>
            <person name="Rosikiewicz P."/>
            <person name="Riley R."/>
            <person name="Saito K."/>
            <person name="San Clemente H."/>
            <person name="Shapiro H."/>
            <person name="van Tuinen D."/>
            <person name="Becard G."/>
            <person name="Bonfante P."/>
            <person name="Paszkowski U."/>
            <person name="Shachar-Hill Y.Y."/>
            <person name="Tuskan G.A."/>
            <person name="Young P.W."/>
            <person name="Sanders I.R."/>
            <person name="Henrissat B."/>
            <person name="Rensing S.A."/>
            <person name="Grigoriev I.V."/>
            <person name="Corradi N."/>
            <person name="Roux C."/>
            <person name="Martin F."/>
        </authorList>
    </citation>
    <scope>NUCLEOTIDE SEQUENCE [LARGE SCALE GENOMIC DNA]</scope>
    <source>
        <strain evidence="2 3">DAOM 197198</strain>
    </source>
</reference>
<evidence type="ECO:0000313" key="2">
    <source>
        <dbReference type="EMBL" id="POG66236.1"/>
    </source>
</evidence>
<sequence>MGNSDKTQTEKTNDPNSSETKCPYQNSANSPRQNSSASSGQNSSASSVTDPRGTNSTQHTDKKAFTDFQATDEIVLKYDFTDSRKHTTYKAATMLHGLEFVERVIVVRRTKSNVRHHQVFWAYLSLSSTIDRENLDTFDLWNVTPTEVKPEDVLDNVEDDENDNSAPNNSPNQVSTQSTKKSSDTDVELNTIACIIGEQLEPVDFSSKSKQMRALLITNTTGSSSVEAKDTRRSCTRTCSHKKDTRLEQKEADNDTIFIIISPVYADIFSTSSTC</sequence>
<feature type="compositionally biased region" description="Polar residues" evidence="1">
    <location>
        <begin position="14"/>
        <end position="32"/>
    </location>
</feature>
<feature type="region of interest" description="Disordered" evidence="1">
    <location>
        <begin position="151"/>
        <end position="183"/>
    </location>
</feature>
<comment type="caution">
    <text evidence="2">The sequence shown here is derived from an EMBL/GenBank/DDBJ whole genome shotgun (WGS) entry which is preliminary data.</text>
</comment>
<proteinExistence type="predicted"/>
<gene>
    <name evidence="2" type="ORF">GLOIN_2v1482524</name>
</gene>
<name>A0A2P4PLG9_RHIID</name>
<dbReference type="EMBL" id="AUPC02000196">
    <property type="protein sequence ID" value="POG66236.1"/>
    <property type="molecule type" value="Genomic_DNA"/>
</dbReference>
<organism evidence="2 3">
    <name type="scientific">Rhizophagus irregularis (strain DAOM 181602 / DAOM 197198 / MUCL 43194)</name>
    <name type="common">Arbuscular mycorrhizal fungus</name>
    <name type="synonym">Glomus intraradices</name>
    <dbReference type="NCBI Taxonomy" id="747089"/>
    <lineage>
        <taxon>Eukaryota</taxon>
        <taxon>Fungi</taxon>
        <taxon>Fungi incertae sedis</taxon>
        <taxon>Mucoromycota</taxon>
        <taxon>Glomeromycotina</taxon>
        <taxon>Glomeromycetes</taxon>
        <taxon>Glomerales</taxon>
        <taxon>Glomeraceae</taxon>
        <taxon>Rhizophagus</taxon>
    </lineage>
</organism>
<dbReference type="VEuPathDB" id="FungiDB:RhiirFUN_025352"/>
<dbReference type="Proteomes" id="UP000018888">
    <property type="component" value="Unassembled WGS sequence"/>
</dbReference>
<evidence type="ECO:0000313" key="3">
    <source>
        <dbReference type="Proteomes" id="UP000018888"/>
    </source>
</evidence>
<accession>A0A2P4PLG9</accession>
<protein>
    <submittedName>
        <fullName evidence="2">Uncharacterized protein</fullName>
    </submittedName>
</protein>
<reference evidence="2 3" key="2">
    <citation type="journal article" date="2018" name="New Phytol.">
        <title>High intraspecific genome diversity in the model arbuscular mycorrhizal symbiont Rhizophagus irregularis.</title>
        <authorList>
            <person name="Chen E.C.H."/>
            <person name="Morin E."/>
            <person name="Beaudet D."/>
            <person name="Noel J."/>
            <person name="Yildirir G."/>
            <person name="Ndikumana S."/>
            <person name="Charron P."/>
            <person name="St-Onge C."/>
            <person name="Giorgi J."/>
            <person name="Kruger M."/>
            <person name="Marton T."/>
            <person name="Ropars J."/>
            <person name="Grigoriev I.V."/>
            <person name="Hainaut M."/>
            <person name="Henrissat B."/>
            <person name="Roux C."/>
            <person name="Martin F."/>
            <person name="Corradi N."/>
        </authorList>
    </citation>
    <scope>NUCLEOTIDE SEQUENCE [LARGE SCALE GENOMIC DNA]</scope>
    <source>
        <strain evidence="2 3">DAOM 197198</strain>
    </source>
</reference>
<evidence type="ECO:0000256" key="1">
    <source>
        <dbReference type="SAM" id="MobiDB-lite"/>
    </source>
</evidence>
<feature type="compositionally biased region" description="Low complexity" evidence="1">
    <location>
        <begin position="33"/>
        <end position="47"/>
    </location>
</feature>
<feature type="compositionally biased region" description="Polar residues" evidence="1">
    <location>
        <begin position="48"/>
        <end position="58"/>
    </location>
</feature>
<feature type="region of interest" description="Disordered" evidence="1">
    <location>
        <begin position="1"/>
        <end position="64"/>
    </location>
</feature>
<keyword evidence="3" id="KW-1185">Reference proteome</keyword>